<dbReference type="PANTHER" id="PTHR47338:SF29">
    <property type="entry name" value="ZN(2)-C6 FUNGAL-TYPE DOMAIN-CONTAINING PROTEIN"/>
    <property type="match status" value="1"/>
</dbReference>
<evidence type="ECO:0008006" key="9">
    <source>
        <dbReference type="Google" id="ProtNLM"/>
    </source>
</evidence>
<keyword evidence="3" id="KW-0805">Transcription regulation</keyword>
<keyword evidence="4" id="KW-0804">Transcription</keyword>
<evidence type="ECO:0000313" key="8">
    <source>
        <dbReference type="Proteomes" id="UP001465976"/>
    </source>
</evidence>
<gene>
    <name evidence="7" type="ORF">V5O48_010755</name>
</gene>
<reference evidence="7 8" key="1">
    <citation type="submission" date="2024-02" db="EMBL/GenBank/DDBJ databases">
        <title>A draft genome for the cacao thread blight pathogen Marasmius crinis-equi.</title>
        <authorList>
            <person name="Cohen S.P."/>
            <person name="Baruah I.K."/>
            <person name="Amoako-Attah I."/>
            <person name="Bukari Y."/>
            <person name="Meinhardt L.W."/>
            <person name="Bailey B.A."/>
        </authorList>
    </citation>
    <scope>NUCLEOTIDE SEQUENCE [LARGE SCALE GENOMIC DNA]</scope>
    <source>
        <strain evidence="7 8">GH-76</strain>
    </source>
</reference>
<organism evidence="7 8">
    <name type="scientific">Marasmius crinis-equi</name>
    <dbReference type="NCBI Taxonomy" id="585013"/>
    <lineage>
        <taxon>Eukaryota</taxon>
        <taxon>Fungi</taxon>
        <taxon>Dikarya</taxon>
        <taxon>Basidiomycota</taxon>
        <taxon>Agaricomycotina</taxon>
        <taxon>Agaricomycetes</taxon>
        <taxon>Agaricomycetidae</taxon>
        <taxon>Agaricales</taxon>
        <taxon>Marasmiineae</taxon>
        <taxon>Marasmiaceae</taxon>
        <taxon>Marasmius</taxon>
    </lineage>
</organism>
<evidence type="ECO:0000313" key="7">
    <source>
        <dbReference type="EMBL" id="KAL0571205.1"/>
    </source>
</evidence>
<comment type="subcellular location">
    <subcellularLocation>
        <location evidence="1">Nucleus</location>
    </subcellularLocation>
</comment>
<sequence length="388" mass="43097">MYFLILSLLSDSDQRESESCLSRALFQVSNTLSSPHPKKIIHSIQAEVLIANYFFLANRMLEGKYHLNTAVSLAAGARLQTLRPWGASTLPSSSVDPVERGETINAFWMVYSMHNLWDTLGPTTAVFDREDQSIELPWPMDMANYEQILEDGDPEAAKGRSTVRDFLSGASIGSSGNGSSLLAKCTRACILFSHANSLANASASGKVNRILLDPHNDASLEMISSTGQLRNLSTILDCFYSELPPLDLESSPSDLHTTASVHMLTHAAMIRVHEGIDIVKYHNKSLATARTAIGLLPAVNTLRQHSSDVVRAPVLTPVFGMLWGIIGRVLLREMGRLRQSWSRPAMVWARLRETEKMLVELMTSMERFSGHSPFMAYQLEKLREAMNY</sequence>
<keyword evidence="2" id="KW-0479">Metal-binding</keyword>
<proteinExistence type="predicted"/>
<accession>A0ABR3F7W8</accession>
<evidence type="ECO:0000256" key="2">
    <source>
        <dbReference type="ARBA" id="ARBA00022723"/>
    </source>
</evidence>
<keyword evidence="8" id="KW-1185">Reference proteome</keyword>
<evidence type="ECO:0000256" key="5">
    <source>
        <dbReference type="ARBA" id="ARBA00023242"/>
    </source>
</evidence>
<keyword evidence="6" id="KW-1133">Transmembrane helix</keyword>
<keyword evidence="5" id="KW-0539">Nucleus</keyword>
<dbReference type="CDD" id="cd12148">
    <property type="entry name" value="fungal_TF_MHR"/>
    <property type="match status" value="1"/>
</dbReference>
<dbReference type="InterPro" id="IPR050815">
    <property type="entry name" value="TF_fung"/>
</dbReference>
<feature type="transmembrane region" description="Helical" evidence="6">
    <location>
        <begin position="312"/>
        <end position="331"/>
    </location>
</feature>
<evidence type="ECO:0000256" key="6">
    <source>
        <dbReference type="SAM" id="Phobius"/>
    </source>
</evidence>
<keyword evidence="6" id="KW-0472">Membrane</keyword>
<keyword evidence="6" id="KW-0812">Transmembrane</keyword>
<protein>
    <recommendedName>
        <fullName evidence="9">Transcription factor domain-containing protein</fullName>
    </recommendedName>
</protein>
<name>A0ABR3F7W8_9AGAR</name>
<dbReference type="EMBL" id="JBAHYK010000803">
    <property type="protein sequence ID" value="KAL0571205.1"/>
    <property type="molecule type" value="Genomic_DNA"/>
</dbReference>
<evidence type="ECO:0000256" key="1">
    <source>
        <dbReference type="ARBA" id="ARBA00004123"/>
    </source>
</evidence>
<evidence type="ECO:0000256" key="3">
    <source>
        <dbReference type="ARBA" id="ARBA00023015"/>
    </source>
</evidence>
<dbReference type="PANTHER" id="PTHR47338">
    <property type="entry name" value="ZN(II)2CYS6 TRANSCRIPTION FACTOR (EUROFUNG)-RELATED"/>
    <property type="match status" value="1"/>
</dbReference>
<evidence type="ECO:0000256" key="4">
    <source>
        <dbReference type="ARBA" id="ARBA00023163"/>
    </source>
</evidence>
<comment type="caution">
    <text evidence="7">The sequence shown here is derived from an EMBL/GenBank/DDBJ whole genome shotgun (WGS) entry which is preliminary data.</text>
</comment>
<dbReference type="Proteomes" id="UP001465976">
    <property type="component" value="Unassembled WGS sequence"/>
</dbReference>